<evidence type="ECO:0000313" key="3">
    <source>
        <dbReference type="Proteomes" id="UP001189429"/>
    </source>
</evidence>
<protein>
    <submittedName>
        <fullName evidence="2">Uncharacterized protein</fullName>
    </submittedName>
</protein>
<dbReference type="EMBL" id="CAUYUJ010013191">
    <property type="protein sequence ID" value="CAK0835760.1"/>
    <property type="molecule type" value="Genomic_DNA"/>
</dbReference>
<feature type="non-terminal residue" evidence="2">
    <location>
        <position position="1"/>
    </location>
</feature>
<gene>
    <name evidence="2" type="ORF">PCOR1329_LOCUS32469</name>
</gene>
<sequence length="109" mass="11104">ALGPSECCVENVHSVASELSALTPIALRTPGQSLFGARADDCQTPPGAVATPMELEKAATRNSAGRGSPSAKGNSGGWDLHVQVDDVPDHAPVTADVETVAIFEAPDTP</sequence>
<evidence type="ECO:0000313" key="2">
    <source>
        <dbReference type="EMBL" id="CAK0835760.1"/>
    </source>
</evidence>
<comment type="caution">
    <text evidence="2">The sequence shown here is derived from an EMBL/GenBank/DDBJ whole genome shotgun (WGS) entry which is preliminary data.</text>
</comment>
<name>A0ABN9STG4_9DINO</name>
<keyword evidence="3" id="KW-1185">Reference proteome</keyword>
<reference evidence="2" key="1">
    <citation type="submission" date="2023-10" db="EMBL/GenBank/DDBJ databases">
        <authorList>
            <person name="Chen Y."/>
            <person name="Shah S."/>
            <person name="Dougan E. K."/>
            <person name="Thang M."/>
            <person name="Chan C."/>
        </authorList>
    </citation>
    <scope>NUCLEOTIDE SEQUENCE [LARGE SCALE GENOMIC DNA]</scope>
</reference>
<feature type="region of interest" description="Disordered" evidence="1">
    <location>
        <begin position="57"/>
        <end position="83"/>
    </location>
</feature>
<dbReference type="Proteomes" id="UP001189429">
    <property type="component" value="Unassembled WGS sequence"/>
</dbReference>
<proteinExistence type="predicted"/>
<organism evidence="2 3">
    <name type="scientific">Prorocentrum cordatum</name>
    <dbReference type="NCBI Taxonomy" id="2364126"/>
    <lineage>
        <taxon>Eukaryota</taxon>
        <taxon>Sar</taxon>
        <taxon>Alveolata</taxon>
        <taxon>Dinophyceae</taxon>
        <taxon>Prorocentrales</taxon>
        <taxon>Prorocentraceae</taxon>
        <taxon>Prorocentrum</taxon>
    </lineage>
</organism>
<accession>A0ABN9STG4</accession>
<evidence type="ECO:0000256" key="1">
    <source>
        <dbReference type="SAM" id="MobiDB-lite"/>
    </source>
</evidence>